<dbReference type="Proteomes" id="UP000242642">
    <property type="component" value="Unassembled WGS sequence"/>
</dbReference>
<sequence>MIREVFYKPYLTCRAPFRSARKAMLGLFLLPTLWMLPVYAQDWENTPPTELGILPSEEGYVASKLTGRLIGTPPELNVCFTGELKVGGRLTLNPRLSDADEDLIKHDDDTKSIEPGGTRSSVRWFRIVDGSRTQIAEEDYELVLTQADLNDGVSIEFEIQPFTVTGYPDYNPAVLIGSFNPSDADSLNKQWSLSATGETSVTNLVNECGKVIVPIRQPVVLDALITVKQDDEYIPVLRQDQNIPSTHYNEVAVDITKASTLDLPATGGRTYYIRFYENNDDVTDTYAIANVNDSAEFAAAKENFVKHIKWQLVYEKGEIANVVFNRNDLSFTTQVTNDDKYKIYRNFDPNRIQNGIDTNQTIEIDSTGNKRQQKSRMQVEYDDALLIKVSE</sequence>
<gene>
    <name evidence="1" type="ORF">SAMN02583745_01142</name>
</gene>
<organism evidence="1 2">
    <name type="scientific">Thorsellia anophelis DSM 18579</name>
    <dbReference type="NCBI Taxonomy" id="1123402"/>
    <lineage>
        <taxon>Bacteria</taxon>
        <taxon>Pseudomonadati</taxon>
        <taxon>Pseudomonadota</taxon>
        <taxon>Gammaproteobacteria</taxon>
        <taxon>Enterobacterales</taxon>
        <taxon>Thorselliaceae</taxon>
        <taxon>Thorsellia</taxon>
    </lineage>
</organism>
<name>A0A1I0B462_9GAMM</name>
<dbReference type="STRING" id="1123402.SAMN02583745_01142"/>
<protein>
    <submittedName>
        <fullName evidence="1">Uncharacterized protein</fullName>
    </submittedName>
</protein>
<evidence type="ECO:0000313" key="2">
    <source>
        <dbReference type="Proteomes" id="UP000242642"/>
    </source>
</evidence>
<reference evidence="2" key="1">
    <citation type="submission" date="2016-10" db="EMBL/GenBank/DDBJ databases">
        <authorList>
            <person name="Varghese N."/>
            <person name="Submissions S."/>
        </authorList>
    </citation>
    <scope>NUCLEOTIDE SEQUENCE [LARGE SCALE GENOMIC DNA]</scope>
    <source>
        <strain evidence="2">DSM 18579</strain>
    </source>
</reference>
<evidence type="ECO:0000313" key="1">
    <source>
        <dbReference type="EMBL" id="SET01659.1"/>
    </source>
</evidence>
<keyword evidence="2" id="KW-1185">Reference proteome</keyword>
<dbReference type="EMBL" id="FOHV01000007">
    <property type="protein sequence ID" value="SET01659.1"/>
    <property type="molecule type" value="Genomic_DNA"/>
</dbReference>
<accession>A0A1I0B462</accession>
<proteinExistence type="predicted"/>
<dbReference type="AlphaFoldDB" id="A0A1I0B462"/>
<dbReference type="RefSeq" id="WP_143047597.1">
    <property type="nucleotide sequence ID" value="NZ_FOHV01000007.1"/>
</dbReference>